<evidence type="ECO:0000313" key="1">
    <source>
        <dbReference type="EMBL" id="QDS71343.1"/>
    </source>
</evidence>
<evidence type="ECO:0000313" key="2">
    <source>
        <dbReference type="Proteomes" id="UP000316270"/>
    </source>
</evidence>
<reference evidence="1 2" key="1">
    <citation type="submission" date="2019-07" db="EMBL/GenBank/DDBJ databases">
        <title>Finished genome of Venturia effusa.</title>
        <authorList>
            <person name="Young C.A."/>
            <person name="Cox M.P."/>
            <person name="Ganley A.R.D."/>
            <person name="David W.J."/>
        </authorList>
    </citation>
    <scope>NUCLEOTIDE SEQUENCE [LARGE SCALE GENOMIC DNA]</scope>
    <source>
        <strain evidence="2">albino</strain>
    </source>
</reference>
<dbReference type="AlphaFoldDB" id="A0A517L6T3"/>
<keyword evidence="2" id="KW-1185">Reference proteome</keyword>
<accession>A0A517L6T3</accession>
<gene>
    <name evidence="1" type="ORF">FKW77_002247</name>
</gene>
<sequence length="330" mass="36972">MKRGSLSVPRCDPALQPRLKMAPKDAIMSLPTEVVENIACRLAAKRLLALRRAHPQLADRSSDAFSKAFLSKITWFIGHRNIDAQIRGLLTRPHFASRVTSLRVEPVMVYCHKRCTKVPVICAPTLPIQECVALMSSLVLLSYGPGSPTAPFPFTPRLHAPLIKLVGVPSLRSLYLGPARMSPPGNPSHPFVMQSQFDIEDVNVDVSTIVALLLAHKLTLYKVQLTMVCLRGSWLELLAAVRQLSSKCNLCLFAPSFVSKGYEKAVDFEPQQGDVDQDSIEMKRCSVAFRSHFSSEKKIVRMRYTTRDNQLHRAVDCMIRNYKVVSKEPY</sequence>
<protein>
    <recommendedName>
        <fullName evidence="3">F-box domain-containing protein</fullName>
    </recommendedName>
</protein>
<dbReference type="OrthoDB" id="10427446at2759"/>
<evidence type="ECO:0008006" key="3">
    <source>
        <dbReference type="Google" id="ProtNLM"/>
    </source>
</evidence>
<proteinExistence type="predicted"/>
<organism evidence="1 2">
    <name type="scientific">Venturia effusa</name>
    <dbReference type="NCBI Taxonomy" id="50376"/>
    <lineage>
        <taxon>Eukaryota</taxon>
        <taxon>Fungi</taxon>
        <taxon>Dikarya</taxon>
        <taxon>Ascomycota</taxon>
        <taxon>Pezizomycotina</taxon>
        <taxon>Dothideomycetes</taxon>
        <taxon>Pleosporomycetidae</taxon>
        <taxon>Venturiales</taxon>
        <taxon>Venturiaceae</taxon>
        <taxon>Venturia</taxon>
    </lineage>
</organism>
<dbReference type="Proteomes" id="UP000316270">
    <property type="component" value="Chromosome 6"/>
</dbReference>
<dbReference type="EMBL" id="CP042190">
    <property type="protein sequence ID" value="QDS71343.1"/>
    <property type="molecule type" value="Genomic_DNA"/>
</dbReference>
<name>A0A517L6T3_9PEZI</name>